<dbReference type="RefSeq" id="WP_006718413.1">
    <property type="nucleotide sequence ID" value="NZ_CP007032.1"/>
</dbReference>
<dbReference type="PROSITE" id="PS51831">
    <property type="entry name" value="HD"/>
    <property type="match status" value="1"/>
</dbReference>
<protein>
    <recommendedName>
        <fullName evidence="2">HD domain-containing protein</fullName>
    </recommendedName>
</protein>
<dbReference type="HOGENOM" id="CLU_028163_2_1_9"/>
<dbReference type="NCBIfam" id="NF003429">
    <property type="entry name" value="PRK04926.1"/>
    <property type="match status" value="1"/>
</dbReference>
<dbReference type="GO" id="GO:0008832">
    <property type="term" value="F:dGTPase activity"/>
    <property type="evidence" value="ECO:0007669"/>
    <property type="project" value="TreeGrafter"/>
</dbReference>
<dbReference type="NCBIfam" id="TIGR01353">
    <property type="entry name" value="dGTP_triPase"/>
    <property type="match status" value="1"/>
</dbReference>
<dbReference type="InterPro" id="IPR050135">
    <property type="entry name" value="dGTPase-like"/>
</dbReference>
<dbReference type="Gene3D" id="1.10.3410.10">
    <property type="entry name" value="putative deoxyguanosinetriphosphate triphosphohydrolase like domain"/>
    <property type="match status" value="1"/>
</dbReference>
<gene>
    <name evidence="3" type="ORF">DESME_09490</name>
</gene>
<dbReference type="STRING" id="871968.DESME_09490"/>
<dbReference type="InterPro" id="IPR006674">
    <property type="entry name" value="HD_domain"/>
</dbReference>
<dbReference type="GO" id="GO:0006203">
    <property type="term" value="P:dGTP catabolic process"/>
    <property type="evidence" value="ECO:0007669"/>
    <property type="project" value="TreeGrafter"/>
</dbReference>
<keyword evidence="4" id="KW-1185">Reference proteome</keyword>
<dbReference type="EMBL" id="CP007032">
    <property type="protein sequence ID" value="AHF08606.1"/>
    <property type="molecule type" value="Genomic_DNA"/>
</dbReference>
<evidence type="ECO:0000313" key="4">
    <source>
        <dbReference type="Proteomes" id="UP000010847"/>
    </source>
</evidence>
<dbReference type="SMART" id="SM00471">
    <property type="entry name" value="HDc"/>
    <property type="match status" value="1"/>
</dbReference>
<dbReference type="InterPro" id="IPR003607">
    <property type="entry name" value="HD/PDEase_dom"/>
</dbReference>
<dbReference type="PANTHER" id="PTHR11373:SF32">
    <property type="entry name" value="DEOXYGUANOSINETRIPHOSPHATE TRIPHOSPHOHYDROLASE"/>
    <property type="match status" value="1"/>
</dbReference>
<dbReference type="eggNOG" id="COG0232">
    <property type="taxonomic scope" value="Bacteria"/>
</dbReference>
<dbReference type="Gene3D" id="1.10.3210.10">
    <property type="entry name" value="Hypothetical protein af1432"/>
    <property type="match status" value="2"/>
</dbReference>
<dbReference type="AlphaFoldDB" id="W0EHQ4"/>
<evidence type="ECO:0000259" key="2">
    <source>
        <dbReference type="PROSITE" id="PS51831"/>
    </source>
</evidence>
<dbReference type="PANTHER" id="PTHR11373">
    <property type="entry name" value="DEOXYNUCLEOSIDE TRIPHOSPHATE TRIPHOSPHOHYDROLASE"/>
    <property type="match status" value="1"/>
</dbReference>
<keyword evidence="1" id="KW-0378">Hydrolase</keyword>
<dbReference type="SUPFAM" id="SSF109604">
    <property type="entry name" value="HD-domain/PDEase-like"/>
    <property type="match status" value="1"/>
</dbReference>
<dbReference type="Proteomes" id="UP000010847">
    <property type="component" value="Chromosome"/>
</dbReference>
<dbReference type="Pfam" id="PF01966">
    <property type="entry name" value="HD"/>
    <property type="match status" value="1"/>
</dbReference>
<dbReference type="OrthoDB" id="9803619at2"/>
<reference evidence="3 4" key="1">
    <citation type="submission" date="2013-12" db="EMBL/GenBank/DDBJ databases">
        <authorList>
            <consortium name="DOE Joint Genome Institute"/>
            <person name="Smidt H."/>
            <person name="Huntemann M."/>
            <person name="Han J."/>
            <person name="Chen A."/>
            <person name="Kyrpides N."/>
            <person name="Mavromatis K."/>
            <person name="Markowitz V."/>
            <person name="Palaniappan K."/>
            <person name="Ivanova N."/>
            <person name="Schaumberg A."/>
            <person name="Pati A."/>
            <person name="Liolios K."/>
            <person name="Nordberg H.P."/>
            <person name="Cantor M.N."/>
            <person name="Hua S.X."/>
            <person name="Woyke T."/>
        </authorList>
    </citation>
    <scope>NUCLEOTIDE SEQUENCE [LARGE SCALE GENOMIC DNA]</scope>
    <source>
        <strain evidence="4">DSM 15288</strain>
    </source>
</reference>
<dbReference type="InterPro" id="IPR023293">
    <property type="entry name" value="dGTP_triP_hydro_central_sf"/>
</dbReference>
<organism evidence="3 4">
    <name type="scientific">Desulfitobacterium metallireducens DSM 15288</name>
    <dbReference type="NCBI Taxonomy" id="871968"/>
    <lineage>
        <taxon>Bacteria</taxon>
        <taxon>Bacillati</taxon>
        <taxon>Bacillota</taxon>
        <taxon>Clostridia</taxon>
        <taxon>Eubacteriales</taxon>
        <taxon>Desulfitobacteriaceae</taxon>
        <taxon>Desulfitobacterium</taxon>
    </lineage>
</organism>
<evidence type="ECO:0000313" key="3">
    <source>
        <dbReference type="EMBL" id="AHF08606.1"/>
    </source>
</evidence>
<feature type="domain" description="HD" evidence="2">
    <location>
        <begin position="62"/>
        <end position="247"/>
    </location>
</feature>
<proteinExistence type="predicted"/>
<dbReference type="KEGG" id="dmt:DESME_09490"/>
<sequence length="468" mass="54360">MKYDYKNRLSVNRERSSTVKRSAQIDEFYSDRSRVLYCSSFRRLQQKAQVFSLEPNASVRTRMTHSLEVSDLGRTLSNGIAQRLFNKNIISIRSVPYIVAIVENACLIHDIGNPPFGHFGEAAIQDWARNSLPKLPTEVISQNTKFSLLMSDFEEFDGNPQGFRTITRLHTERDEFSLNLTYATLLCALKYSRAAGEDRDNGILKKAGYFQTEKSLVVKMCSEVNLELHHRYPLTYIMEAADDIAYCLSDISDGIEKRILTEQDFLNEFRESWTQDYREVTCPVKIPDHIDNFNHDISIPWSKKAVQEAIQNYIDNHEEFYNGTAKELIPHDGMGRVLSTIKKVSKKVLYTSIEAESIELTGYAVITGILRHYELILKLPYSIFEKIAKQKEVDNFDVEKRLFNRLGKRYVKAYWYAVDKLDQTVTEEFLVYEWWLRIHLIVDHVSGMTDEFALETYQMLEGINLLRV</sequence>
<dbReference type="InterPro" id="IPR006261">
    <property type="entry name" value="dGTPase"/>
</dbReference>
<name>W0EHQ4_9FIRM</name>
<accession>W0EHQ4</accession>
<evidence type="ECO:0000256" key="1">
    <source>
        <dbReference type="ARBA" id="ARBA00022801"/>
    </source>
</evidence>